<dbReference type="InterPro" id="IPR037045">
    <property type="entry name" value="S8pro/Inhibitor_I9_sf"/>
</dbReference>
<dbReference type="PRINTS" id="PR00723">
    <property type="entry name" value="SUBTILISIN"/>
</dbReference>
<feature type="active site" description="Charge relay system" evidence="8">
    <location>
        <position position="545"/>
    </location>
</feature>
<dbReference type="Gene3D" id="3.40.50.200">
    <property type="entry name" value="Peptidase S8/S53 domain"/>
    <property type="match status" value="1"/>
</dbReference>
<dbReference type="Pfam" id="PF17766">
    <property type="entry name" value="fn3_6"/>
    <property type="match status" value="1"/>
</dbReference>
<dbReference type="Gene3D" id="2.60.40.2310">
    <property type="match status" value="1"/>
</dbReference>
<dbReference type="Gene3D" id="3.30.70.80">
    <property type="entry name" value="Peptidase S8 propeptide/proteinase inhibitor I9"/>
    <property type="match status" value="1"/>
</dbReference>
<dbReference type="InterPro" id="IPR036852">
    <property type="entry name" value="Peptidase_S8/S53_dom_sf"/>
</dbReference>
<feature type="active site" description="Charge relay system" evidence="8">
    <location>
        <position position="152"/>
    </location>
</feature>
<dbReference type="InterPro" id="IPR015500">
    <property type="entry name" value="Peptidase_S8_subtilisin-rel"/>
</dbReference>
<evidence type="ECO:0000256" key="2">
    <source>
        <dbReference type="ARBA" id="ARBA00011073"/>
    </source>
</evidence>
<evidence type="ECO:0000313" key="13">
    <source>
        <dbReference type="EMBL" id="KAJ9179498.1"/>
    </source>
</evidence>
<dbReference type="PROSITE" id="PS00138">
    <property type="entry name" value="SUBTILASE_SER"/>
    <property type="match status" value="1"/>
</dbReference>
<evidence type="ECO:0000259" key="11">
    <source>
        <dbReference type="Pfam" id="PF05922"/>
    </source>
</evidence>
<feature type="signal peptide" evidence="9">
    <location>
        <begin position="1"/>
        <end position="22"/>
    </location>
</feature>
<name>A0ABQ9MKZ1_HEVBR</name>
<dbReference type="InterPro" id="IPR000209">
    <property type="entry name" value="Peptidase_S8/S53_dom"/>
</dbReference>
<comment type="caution">
    <text evidence="13">The sequence shown here is derived from an EMBL/GenBank/DDBJ whole genome shotgun (WGS) entry which is preliminary data.</text>
</comment>
<dbReference type="PROSITE" id="PS51892">
    <property type="entry name" value="SUBTILASE"/>
    <property type="match status" value="1"/>
</dbReference>
<comment type="subcellular location">
    <subcellularLocation>
        <location evidence="1">Secreted</location>
    </subcellularLocation>
</comment>
<dbReference type="InterPro" id="IPR010259">
    <property type="entry name" value="S8pro/Inhibitor_I9"/>
</dbReference>
<evidence type="ECO:0000256" key="3">
    <source>
        <dbReference type="ARBA" id="ARBA00022525"/>
    </source>
</evidence>
<keyword evidence="3" id="KW-0964">Secreted</keyword>
<evidence type="ECO:0000313" key="14">
    <source>
        <dbReference type="Proteomes" id="UP001174677"/>
    </source>
</evidence>
<dbReference type="CDD" id="cd02120">
    <property type="entry name" value="PA_subtilisin_like"/>
    <property type="match status" value="1"/>
</dbReference>
<gene>
    <name evidence="13" type="ORF">P3X46_011280</name>
</gene>
<evidence type="ECO:0000256" key="9">
    <source>
        <dbReference type="SAM" id="SignalP"/>
    </source>
</evidence>
<reference evidence="13" key="1">
    <citation type="journal article" date="2023" name="Plant Biotechnol. J.">
        <title>Chromosome-level wild Hevea brasiliensis genome provides new tools for genomic-assisted breeding and valuable loci to elevate rubber yield.</title>
        <authorList>
            <person name="Cheng H."/>
            <person name="Song X."/>
            <person name="Hu Y."/>
            <person name="Wu T."/>
            <person name="Yang Q."/>
            <person name="An Z."/>
            <person name="Feng S."/>
            <person name="Deng Z."/>
            <person name="Wu W."/>
            <person name="Zeng X."/>
            <person name="Tu M."/>
            <person name="Wang X."/>
            <person name="Huang H."/>
        </authorList>
    </citation>
    <scope>NUCLEOTIDE SEQUENCE</scope>
    <source>
        <strain evidence="13">MT/VB/25A 57/8</strain>
    </source>
</reference>
<dbReference type="PANTHER" id="PTHR10795">
    <property type="entry name" value="PROPROTEIN CONVERTASE SUBTILISIN/KEXIN"/>
    <property type="match status" value="1"/>
</dbReference>
<dbReference type="InterPro" id="IPR023828">
    <property type="entry name" value="Peptidase_S8_Ser-AS"/>
</dbReference>
<comment type="similarity">
    <text evidence="2 8">Belongs to the peptidase S8 family.</text>
</comment>
<evidence type="ECO:0000256" key="6">
    <source>
        <dbReference type="ARBA" id="ARBA00022801"/>
    </source>
</evidence>
<keyword evidence="7 8" id="KW-0720">Serine protease</keyword>
<evidence type="ECO:0000256" key="8">
    <source>
        <dbReference type="PROSITE-ProRule" id="PRU01240"/>
    </source>
</evidence>
<keyword evidence="6 8" id="KW-0378">Hydrolase</keyword>
<feature type="domain" description="Peptidase S8/S53" evidence="10">
    <location>
        <begin position="145"/>
        <end position="582"/>
    </location>
</feature>
<feature type="active site" description="Charge relay system" evidence="8">
    <location>
        <position position="216"/>
    </location>
</feature>
<dbReference type="Proteomes" id="UP001174677">
    <property type="component" value="Chromosome 6"/>
</dbReference>
<dbReference type="CDD" id="cd04852">
    <property type="entry name" value="Peptidases_S8_3"/>
    <property type="match status" value="1"/>
</dbReference>
<feature type="domain" description="Inhibitor I9" evidence="11">
    <location>
        <begin position="32"/>
        <end position="113"/>
    </location>
</feature>
<dbReference type="InterPro" id="IPR045051">
    <property type="entry name" value="SBT"/>
</dbReference>
<feature type="chain" id="PRO_5047286577" evidence="9">
    <location>
        <begin position="23"/>
        <end position="761"/>
    </location>
</feature>
<dbReference type="Pfam" id="PF05922">
    <property type="entry name" value="Inhibitor_I9"/>
    <property type="match status" value="1"/>
</dbReference>
<dbReference type="SUPFAM" id="SSF52743">
    <property type="entry name" value="Subtilisin-like"/>
    <property type="match status" value="1"/>
</dbReference>
<feature type="domain" description="Subtilisin-like protease fibronectin type-III" evidence="12">
    <location>
        <begin position="662"/>
        <end position="758"/>
    </location>
</feature>
<keyword evidence="14" id="KW-1185">Reference proteome</keyword>
<proteinExistence type="inferred from homology"/>
<dbReference type="EMBL" id="JARPOI010000006">
    <property type="protein sequence ID" value="KAJ9179498.1"/>
    <property type="molecule type" value="Genomic_DNA"/>
</dbReference>
<dbReference type="InterPro" id="IPR041469">
    <property type="entry name" value="Subtilisin-like_FN3"/>
</dbReference>
<accession>A0ABQ9MKZ1</accession>
<evidence type="ECO:0000259" key="10">
    <source>
        <dbReference type="Pfam" id="PF00082"/>
    </source>
</evidence>
<protein>
    <submittedName>
        <fullName evidence="13">Uncharacterized protein</fullName>
    </submittedName>
</protein>
<keyword evidence="5 9" id="KW-0732">Signal</keyword>
<sequence>MASFQLLLLLLFCFLSCPLISSTALLQRTKPYIVYMGSSGDDHKGEVGARIAESAHLHLLSSIIPSQESDRISLIHSYHHAFKGFSAMLTEHEASLLSDHPEVLSVFPDSVLQPQTTRSWDFLDAQSGVGSRLGYYQHHHSSLHDVIIGVIDTGIWPESPSFNDDHMGQIPSRWKGVCMEGFQFNKSSCNRKLIGARFYEVLSSFPYSPRDDPEGHGTHTASTAAGSPVANASFYGLARGTARGGSPSARIASYKVCSENGCSGAATMKAIDDATMDGVDIISISLNSTIQKEFLEDPVAIGAFHAEQMGVMVICAAGNIGPDAYTVSHTAPWILTVAASSIDREFQSRVILGNGITIKGSAINFSNLTRSKMYRLALGEHVAINKTLASDARNCVPDSLDSSKASGKIIICVINDRTIHAFDRASAVAKGWILVGENPEDGTYFAGSFPFTVVEKHEGHMIFNYMKFSKKPVATILPSVDVLGIRPSPVVASFSSRGPGNFTENILKPDIMAPGVDILAAIPPLKDKEGLPSGTSNFAIKSGTSMACPHVSGTAAFIKAVHPNWSSSMIRSALMTTATIYNNIGKPLTNTSRYLSNPHERGVGEISPARALDPGLVFETTEKDYLRFLCYYGYPQETVKNMTKTKFKCPKGSREELISSSINYPSISIGKLDQNHPAQIIRRKVTNVGSANASYYSRVHSPGGLLVKVSPKKINFNENKRKASFRVLFDGRKASKGYHFGYVIWSDGHHRVRVVYAVNVH</sequence>
<evidence type="ECO:0000256" key="1">
    <source>
        <dbReference type="ARBA" id="ARBA00004613"/>
    </source>
</evidence>
<keyword evidence="4 8" id="KW-0645">Protease</keyword>
<dbReference type="Gene3D" id="3.50.30.30">
    <property type="match status" value="1"/>
</dbReference>
<evidence type="ECO:0000256" key="5">
    <source>
        <dbReference type="ARBA" id="ARBA00022729"/>
    </source>
</evidence>
<evidence type="ECO:0000256" key="7">
    <source>
        <dbReference type="ARBA" id="ARBA00022825"/>
    </source>
</evidence>
<evidence type="ECO:0000256" key="4">
    <source>
        <dbReference type="ARBA" id="ARBA00022670"/>
    </source>
</evidence>
<dbReference type="InterPro" id="IPR034197">
    <property type="entry name" value="Peptidases_S8_3"/>
</dbReference>
<dbReference type="Pfam" id="PF00082">
    <property type="entry name" value="Peptidase_S8"/>
    <property type="match status" value="1"/>
</dbReference>
<organism evidence="13 14">
    <name type="scientific">Hevea brasiliensis</name>
    <name type="common">Para rubber tree</name>
    <name type="synonym">Siphonia brasiliensis</name>
    <dbReference type="NCBI Taxonomy" id="3981"/>
    <lineage>
        <taxon>Eukaryota</taxon>
        <taxon>Viridiplantae</taxon>
        <taxon>Streptophyta</taxon>
        <taxon>Embryophyta</taxon>
        <taxon>Tracheophyta</taxon>
        <taxon>Spermatophyta</taxon>
        <taxon>Magnoliopsida</taxon>
        <taxon>eudicotyledons</taxon>
        <taxon>Gunneridae</taxon>
        <taxon>Pentapetalae</taxon>
        <taxon>rosids</taxon>
        <taxon>fabids</taxon>
        <taxon>Malpighiales</taxon>
        <taxon>Euphorbiaceae</taxon>
        <taxon>Crotonoideae</taxon>
        <taxon>Micrandreae</taxon>
        <taxon>Hevea</taxon>
    </lineage>
</organism>
<evidence type="ECO:0000259" key="12">
    <source>
        <dbReference type="Pfam" id="PF17766"/>
    </source>
</evidence>